<dbReference type="EnsemblMetazoa" id="GPPI031321-RA">
    <property type="protein sequence ID" value="GPPI031321-PA"/>
    <property type="gene ID" value="GPPI031321"/>
</dbReference>
<organism evidence="2 3">
    <name type="scientific">Glossina palpalis gambiensis</name>
    <dbReference type="NCBI Taxonomy" id="67801"/>
    <lineage>
        <taxon>Eukaryota</taxon>
        <taxon>Metazoa</taxon>
        <taxon>Ecdysozoa</taxon>
        <taxon>Arthropoda</taxon>
        <taxon>Hexapoda</taxon>
        <taxon>Insecta</taxon>
        <taxon>Pterygota</taxon>
        <taxon>Neoptera</taxon>
        <taxon>Endopterygota</taxon>
        <taxon>Diptera</taxon>
        <taxon>Brachycera</taxon>
        <taxon>Muscomorpha</taxon>
        <taxon>Hippoboscoidea</taxon>
        <taxon>Glossinidae</taxon>
        <taxon>Glossina</taxon>
    </lineage>
</organism>
<reference evidence="3" key="1">
    <citation type="submission" date="2015-01" db="EMBL/GenBank/DDBJ databases">
        <authorList>
            <person name="Aksoy S."/>
            <person name="Warren W."/>
            <person name="Wilson R.K."/>
        </authorList>
    </citation>
    <scope>NUCLEOTIDE SEQUENCE [LARGE SCALE GENOMIC DNA]</scope>
    <source>
        <strain evidence="3">IAEA</strain>
    </source>
</reference>
<dbReference type="AlphaFoldDB" id="A0A1B0BIL7"/>
<keyword evidence="3" id="KW-1185">Reference proteome</keyword>
<reference evidence="2" key="2">
    <citation type="submission" date="2020-05" db="UniProtKB">
        <authorList>
            <consortium name="EnsemblMetazoa"/>
        </authorList>
    </citation>
    <scope>IDENTIFICATION</scope>
    <source>
        <strain evidence="2">IAEA</strain>
    </source>
</reference>
<dbReference type="EMBL" id="JXJN01014986">
    <property type="status" value="NOT_ANNOTATED_CDS"/>
    <property type="molecule type" value="Genomic_DNA"/>
</dbReference>
<sequence length="119" mass="13752">MQPSEAYECEYTLHFTSTKLRRCQFLFKWIDLDVCVPIAIAVAAAAILPDTKMAKQLVLKAISPIDLLWPLNRPDRKMGSTSDKRKEIQKIGFRSIVADDMTRDWRWKDRPEDVGNIIT</sequence>
<keyword evidence="1" id="KW-0812">Transmembrane</keyword>
<name>A0A1B0BIL7_9MUSC</name>
<keyword evidence="1" id="KW-1133">Transmembrane helix</keyword>
<evidence type="ECO:0000256" key="1">
    <source>
        <dbReference type="SAM" id="Phobius"/>
    </source>
</evidence>
<protein>
    <submittedName>
        <fullName evidence="2">Uncharacterized protein</fullName>
    </submittedName>
</protein>
<evidence type="ECO:0000313" key="3">
    <source>
        <dbReference type="Proteomes" id="UP000092460"/>
    </source>
</evidence>
<proteinExistence type="predicted"/>
<accession>A0A1B0BIL7</accession>
<keyword evidence="1" id="KW-0472">Membrane</keyword>
<feature type="transmembrane region" description="Helical" evidence="1">
    <location>
        <begin position="26"/>
        <end position="48"/>
    </location>
</feature>
<dbReference type="VEuPathDB" id="VectorBase:GPPI031321"/>
<evidence type="ECO:0000313" key="2">
    <source>
        <dbReference type="EnsemblMetazoa" id="GPPI031321-PA"/>
    </source>
</evidence>
<dbReference type="Proteomes" id="UP000092460">
    <property type="component" value="Unassembled WGS sequence"/>
</dbReference>